<accession>A0A072NM26</accession>
<gene>
    <name evidence="1" type="ORF">M670_02353</name>
</gene>
<proteinExistence type="predicted"/>
<dbReference type="EMBL" id="JJRY01000008">
    <property type="protein sequence ID" value="KEF38312.1"/>
    <property type="molecule type" value="Genomic_DNA"/>
</dbReference>
<dbReference type="PATRIC" id="fig|1348973.3.peg.2271"/>
<evidence type="ECO:0000313" key="1">
    <source>
        <dbReference type="EMBL" id="KEF38312.1"/>
    </source>
</evidence>
<organism evidence="1 2">
    <name type="scientific">Schinkia azotoformans MEV2011</name>
    <dbReference type="NCBI Taxonomy" id="1348973"/>
    <lineage>
        <taxon>Bacteria</taxon>
        <taxon>Bacillati</taxon>
        <taxon>Bacillota</taxon>
        <taxon>Bacilli</taxon>
        <taxon>Bacillales</taxon>
        <taxon>Bacillaceae</taxon>
        <taxon>Calidifontibacillus/Schinkia group</taxon>
        <taxon>Schinkia</taxon>
    </lineage>
</organism>
<dbReference type="AlphaFoldDB" id="A0A072NM26"/>
<protein>
    <submittedName>
        <fullName evidence="1">Uncharacterized protein</fullName>
    </submittedName>
</protein>
<evidence type="ECO:0000313" key="2">
    <source>
        <dbReference type="Proteomes" id="UP000027936"/>
    </source>
</evidence>
<comment type="caution">
    <text evidence="1">The sequence shown here is derived from an EMBL/GenBank/DDBJ whole genome shotgun (WGS) entry which is preliminary data.</text>
</comment>
<dbReference type="Proteomes" id="UP000027936">
    <property type="component" value="Unassembled WGS sequence"/>
</dbReference>
<sequence>MSKVVELDVREDLKNKQEPFQKIMKAIESLDSTGDTFILHAPLNQHHY</sequence>
<reference evidence="1 2" key="1">
    <citation type="submission" date="2014-04" db="EMBL/GenBank/DDBJ databases">
        <title>Draft genome sequence of Bacillus azotoformans MEV2011, a (co-) denitrifying strain unable to grow in the presence of oxygen.</title>
        <authorList>
            <person name="Nielsen M."/>
            <person name="Schreiber L."/>
            <person name="Finster K."/>
            <person name="Schramm A."/>
        </authorList>
    </citation>
    <scope>NUCLEOTIDE SEQUENCE [LARGE SCALE GENOMIC DNA]</scope>
    <source>
        <strain evidence="1 2">MEV2011</strain>
    </source>
</reference>
<name>A0A072NM26_SCHAZ</name>